<reference evidence="2" key="1">
    <citation type="submission" date="2017-09" db="EMBL/GenBank/DDBJ databases">
        <title>Depth-based differentiation of microbial function through sediment-hosted aquifers and enrichment of novel symbionts in the deep terrestrial subsurface.</title>
        <authorList>
            <person name="Probst A.J."/>
            <person name="Ladd B."/>
            <person name="Jarett J.K."/>
            <person name="Geller-Mcgrath D.E."/>
            <person name="Sieber C.M.K."/>
            <person name="Emerson J.B."/>
            <person name="Anantharaman K."/>
            <person name="Thomas B.C."/>
            <person name="Malmstrom R."/>
            <person name="Stieglmeier M."/>
            <person name="Klingl A."/>
            <person name="Woyke T."/>
            <person name="Ryan C.M."/>
            <person name="Banfield J.F."/>
        </authorList>
    </citation>
    <scope>NUCLEOTIDE SEQUENCE [LARGE SCALE GENOMIC DNA]</scope>
</reference>
<dbReference type="AlphaFoldDB" id="A0A2H0W786"/>
<sequence length="400" mass="44868">MGSVKTLVRGRSRAGRFYRPPSPHTFGQGVWRVSGRFSVADLKGEIPPQEIKDKNFALAMVAGAYWEAAAEAGFESTYLGMFDQDGQVVTVADLLDRGEKSDLIVMSLAKTPGRYRGKITPLTLKTHQRRIERGELTHFVADIECIFRFGFPLGSSFFKKVYKAAGLADYEDRATYDEVAAGLDKIRAVADILDLPAMKAVLEQAGISFIPNPGYIMDDPVLGYTTKFDPAGDKDLTNDELVERLGVDGWDERLLANAHHQRDFCLAREVYNVDGKTEVVRPLAFADFACTMDENRLMLLHDGWLIPTNKEIQRAIFRDYGVYAAIDEAKTKYGDDWLGHLYEFINRSVIEDATHESIWMMEQAIGEVANRLLGVDVFQADPIDSWVGPFMPYGSRLQVE</sequence>
<proteinExistence type="predicted"/>
<comment type="caution">
    <text evidence="1">The sequence shown here is derived from an EMBL/GenBank/DDBJ whole genome shotgun (WGS) entry which is preliminary data.</text>
</comment>
<protein>
    <submittedName>
        <fullName evidence="1">Uncharacterized protein</fullName>
    </submittedName>
</protein>
<accession>A0A2H0W786</accession>
<evidence type="ECO:0000313" key="2">
    <source>
        <dbReference type="Proteomes" id="UP000231382"/>
    </source>
</evidence>
<name>A0A2H0W786_9BACT</name>
<gene>
    <name evidence="1" type="ORF">COT78_00810</name>
</gene>
<evidence type="ECO:0000313" key="1">
    <source>
        <dbReference type="EMBL" id="PIS07930.1"/>
    </source>
</evidence>
<organism evidence="1 2">
    <name type="scientific">Candidatus Berkelbacteria bacterium CG10_big_fil_rev_8_21_14_0_10_43_13</name>
    <dbReference type="NCBI Taxonomy" id="1974514"/>
    <lineage>
        <taxon>Bacteria</taxon>
        <taxon>Candidatus Berkelbacteria</taxon>
    </lineage>
</organism>
<dbReference type="Proteomes" id="UP000231382">
    <property type="component" value="Unassembled WGS sequence"/>
</dbReference>
<dbReference type="EMBL" id="PEZW01000007">
    <property type="protein sequence ID" value="PIS07930.1"/>
    <property type="molecule type" value="Genomic_DNA"/>
</dbReference>